<feature type="binding site" evidence="5">
    <location>
        <position position="51"/>
    </location>
    <ligand>
        <name>molybdate</name>
        <dbReference type="ChEBI" id="CHEBI:36264"/>
    </ligand>
</feature>
<evidence type="ECO:0000256" key="5">
    <source>
        <dbReference type="PIRSR" id="PIRSR004846-1"/>
    </source>
</evidence>
<evidence type="ECO:0000256" key="3">
    <source>
        <dbReference type="ARBA" id="ARBA00022723"/>
    </source>
</evidence>
<dbReference type="Gene3D" id="3.40.190.10">
    <property type="entry name" value="Periplasmic binding protein-like II"/>
    <property type="match status" value="2"/>
</dbReference>
<comment type="similarity">
    <text evidence="1">Belongs to the bacterial solute-binding protein ModA family.</text>
</comment>
<keyword evidence="2 5" id="KW-0500">Molybdenum</keyword>
<dbReference type="AlphaFoldDB" id="A0A8J7LB52"/>
<evidence type="ECO:0000256" key="1">
    <source>
        <dbReference type="ARBA" id="ARBA00009175"/>
    </source>
</evidence>
<comment type="caution">
    <text evidence="6">The sequence shown here is derived from an EMBL/GenBank/DDBJ whole genome shotgun (WGS) entry which is preliminary data.</text>
</comment>
<sequence>MNNKRILTFVSWVFISFLLIVGCSQTTTSNPSSTASTTAQPVNLTISAAASLKDAMDEIKPLYSKEKSNVTLSYNFGSSGALQQQIEQGAKVDVFISAATKQIDALQQKGLLVDGTRKDLLKNQVVLIVPQNSTAVTDFKDLTSPRVKKIALGEPKSVPAGQYAQQVLTSLKLLDQVKSKAVYAKDVRQALNYVESGNADAGVVYLSDAKSTPKVKIVATASEKTHSPVVYPVAVLKSSKNIDAAKDFVQFLSGNQAKTVFEKEGFTVTGS</sequence>
<dbReference type="GO" id="GO:1901359">
    <property type="term" value="F:tungstate binding"/>
    <property type="evidence" value="ECO:0007669"/>
    <property type="project" value="UniProtKB-ARBA"/>
</dbReference>
<dbReference type="PANTHER" id="PTHR30632">
    <property type="entry name" value="MOLYBDATE-BINDING PERIPLASMIC PROTEIN"/>
    <property type="match status" value="1"/>
</dbReference>
<feature type="binding site" evidence="5">
    <location>
        <position position="79"/>
    </location>
    <ligand>
        <name>molybdate</name>
        <dbReference type="ChEBI" id="CHEBI:36264"/>
    </ligand>
</feature>
<dbReference type="Pfam" id="PF13531">
    <property type="entry name" value="SBP_bac_11"/>
    <property type="match status" value="1"/>
</dbReference>
<feature type="binding site" evidence="5">
    <location>
        <position position="160"/>
    </location>
    <ligand>
        <name>molybdate</name>
        <dbReference type="ChEBI" id="CHEBI:36264"/>
    </ligand>
</feature>
<evidence type="ECO:0000256" key="4">
    <source>
        <dbReference type="ARBA" id="ARBA00022729"/>
    </source>
</evidence>
<dbReference type="InterPro" id="IPR005950">
    <property type="entry name" value="ModA"/>
</dbReference>
<feature type="binding site" evidence="5">
    <location>
        <position position="187"/>
    </location>
    <ligand>
        <name>molybdate</name>
        <dbReference type="ChEBI" id="CHEBI:36264"/>
    </ligand>
</feature>
<dbReference type="SUPFAM" id="SSF53850">
    <property type="entry name" value="Periplasmic binding protein-like II"/>
    <property type="match status" value="1"/>
</dbReference>
<dbReference type="GO" id="GO:0030973">
    <property type="term" value="F:molybdate ion binding"/>
    <property type="evidence" value="ECO:0007669"/>
    <property type="project" value="UniProtKB-ARBA"/>
</dbReference>
<dbReference type="PANTHER" id="PTHR30632:SF0">
    <property type="entry name" value="SULFATE-BINDING PROTEIN"/>
    <property type="match status" value="1"/>
</dbReference>
<name>A0A8J7LB52_9NOST</name>
<keyword evidence="3 5" id="KW-0479">Metal-binding</keyword>
<accession>A0A8J7LB52</accession>
<dbReference type="NCBIfam" id="TIGR01256">
    <property type="entry name" value="modA"/>
    <property type="match status" value="1"/>
</dbReference>
<gene>
    <name evidence="6" type="primary">modA</name>
    <name evidence="6" type="ORF">I8748_22640</name>
</gene>
<organism evidence="6 7">
    <name type="scientific">Amazonocrinis nigriterrae CENA67</name>
    <dbReference type="NCBI Taxonomy" id="2794033"/>
    <lineage>
        <taxon>Bacteria</taxon>
        <taxon>Bacillati</taxon>
        <taxon>Cyanobacteriota</taxon>
        <taxon>Cyanophyceae</taxon>
        <taxon>Nostocales</taxon>
        <taxon>Nostocaceae</taxon>
        <taxon>Amazonocrinis</taxon>
        <taxon>Amazonocrinis nigriterrae</taxon>
    </lineage>
</organism>
<evidence type="ECO:0000313" key="6">
    <source>
        <dbReference type="EMBL" id="MBH8564946.1"/>
    </source>
</evidence>
<dbReference type="EMBL" id="JAECZC010000055">
    <property type="protein sequence ID" value="MBH8564946.1"/>
    <property type="molecule type" value="Genomic_DNA"/>
</dbReference>
<reference evidence="6 7" key="1">
    <citation type="journal article" date="2021" name="Int. J. Syst. Evol. Microbiol.">
        <title>Amazonocrinis nigriterrae gen. nov., sp. nov., Atlanticothrix silvestris gen. nov., sp. nov. and Dendronalium phyllosphericum gen. nov., sp. nov., nostocacean cyanobacteria from Brazilian environments.</title>
        <authorList>
            <person name="Alvarenga D.O."/>
            <person name="Andreote A.P.D."/>
            <person name="Branco L.H.Z."/>
            <person name="Delbaje E."/>
            <person name="Cruz R.B."/>
            <person name="Varani A.M."/>
            <person name="Fiore M.F."/>
        </authorList>
    </citation>
    <scope>NUCLEOTIDE SEQUENCE [LARGE SCALE GENOMIC DNA]</scope>
    <source>
        <strain evidence="6 7">CENA67</strain>
    </source>
</reference>
<evidence type="ECO:0000313" key="7">
    <source>
        <dbReference type="Proteomes" id="UP000632766"/>
    </source>
</evidence>
<dbReference type="GO" id="GO:0046872">
    <property type="term" value="F:metal ion binding"/>
    <property type="evidence" value="ECO:0007669"/>
    <property type="project" value="UniProtKB-KW"/>
</dbReference>
<evidence type="ECO:0000256" key="2">
    <source>
        <dbReference type="ARBA" id="ARBA00022505"/>
    </source>
</evidence>
<dbReference type="GO" id="GO:0015689">
    <property type="term" value="P:molybdate ion transport"/>
    <property type="evidence" value="ECO:0007669"/>
    <property type="project" value="InterPro"/>
</dbReference>
<proteinExistence type="inferred from homology"/>
<dbReference type="RefSeq" id="WP_198126762.1">
    <property type="nucleotide sequence ID" value="NZ_JAECZC010000055.1"/>
</dbReference>
<keyword evidence="4" id="KW-0732">Signal</keyword>
<dbReference type="PROSITE" id="PS51257">
    <property type="entry name" value="PROKAR_LIPOPROTEIN"/>
    <property type="match status" value="1"/>
</dbReference>
<dbReference type="FunFam" id="3.40.190.10:FF:000035">
    <property type="entry name" value="Molybdate ABC transporter substrate-binding protein"/>
    <property type="match status" value="1"/>
</dbReference>
<feature type="binding site" evidence="5">
    <location>
        <position position="205"/>
    </location>
    <ligand>
        <name>molybdate</name>
        <dbReference type="ChEBI" id="CHEBI:36264"/>
    </ligand>
</feature>
<dbReference type="InterPro" id="IPR041879">
    <property type="entry name" value="YvgL-like_PBP2"/>
</dbReference>
<dbReference type="PIRSF" id="PIRSF004846">
    <property type="entry name" value="ModA"/>
    <property type="match status" value="1"/>
</dbReference>
<dbReference type="CDD" id="cd13537">
    <property type="entry name" value="PBP2_YvgL_like"/>
    <property type="match status" value="1"/>
</dbReference>
<dbReference type="Proteomes" id="UP000632766">
    <property type="component" value="Unassembled WGS sequence"/>
</dbReference>
<dbReference type="InterPro" id="IPR050682">
    <property type="entry name" value="ModA/WtpA"/>
</dbReference>
<keyword evidence="7" id="KW-1185">Reference proteome</keyword>
<protein>
    <submittedName>
        <fullName evidence="6">Molybdate ABC transporter substrate-binding protein</fullName>
    </submittedName>
</protein>